<dbReference type="Proteomes" id="UP000051451">
    <property type="component" value="Unassembled WGS sequence"/>
</dbReference>
<dbReference type="InterPro" id="IPR003439">
    <property type="entry name" value="ABC_transporter-like_ATP-bd"/>
</dbReference>
<evidence type="ECO:0000259" key="9">
    <source>
        <dbReference type="PROSITE" id="PS50893"/>
    </source>
</evidence>
<dbReference type="GO" id="GO:0042626">
    <property type="term" value="F:ATPase-coupled transmembrane transporter activity"/>
    <property type="evidence" value="ECO:0007669"/>
    <property type="project" value="TreeGrafter"/>
</dbReference>
<comment type="subcellular location">
    <subcellularLocation>
        <location evidence="1">Cell membrane</location>
        <topology evidence="1">Peripheral membrane protein</topology>
    </subcellularLocation>
</comment>
<keyword evidence="3" id="KW-0813">Transport</keyword>
<dbReference type="CDD" id="cd03225">
    <property type="entry name" value="ABC_cobalt_CbiO_domain1"/>
    <property type="match status" value="2"/>
</dbReference>
<dbReference type="Gene3D" id="3.40.50.300">
    <property type="entry name" value="P-loop containing nucleotide triphosphate hydrolases"/>
    <property type="match status" value="2"/>
</dbReference>
<dbReference type="InterPro" id="IPR027417">
    <property type="entry name" value="P-loop_NTPase"/>
</dbReference>
<evidence type="ECO:0000256" key="2">
    <source>
        <dbReference type="ARBA" id="ARBA00005417"/>
    </source>
</evidence>
<dbReference type="SUPFAM" id="SSF52540">
    <property type="entry name" value="P-loop containing nucleoside triphosphate hydrolases"/>
    <property type="match status" value="2"/>
</dbReference>
<keyword evidence="8" id="KW-0472">Membrane</keyword>
<dbReference type="STRING" id="1423750.FC89_GL001120"/>
<reference evidence="10 11" key="1">
    <citation type="journal article" date="2015" name="Genome Announc.">
        <title>Expanding the biotechnology potential of lactobacilli through comparative genomics of 213 strains and associated genera.</title>
        <authorList>
            <person name="Sun Z."/>
            <person name="Harris H.M."/>
            <person name="McCann A."/>
            <person name="Guo C."/>
            <person name="Argimon S."/>
            <person name="Zhang W."/>
            <person name="Yang X."/>
            <person name="Jeffery I.B."/>
            <person name="Cooney J.C."/>
            <person name="Kagawa T.F."/>
            <person name="Liu W."/>
            <person name="Song Y."/>
            <person name="Salvetti E."/>
            <person name="Wrobel A."/>
            <person name="Rasinkangas P."/>
            <person name="Parkhill J."/>
            <person name="Rea M.C."/>
            <person name="O'Sullivan O."/>
            <person name="Ritari J."/>
            <person name="Douillard F.P."/>
            <person name="Paul Ross R."/>
            <person name="Yang R."/>
            <person name="Briner A.E."/>
            <person name="Felis G.E."/>
            <person name="de Vos W.M."/>
            <person name="Barrangou R."/>
            <person name="Klaenhammer T.R."/>
            <person name="Caufield P.W."/>
            <person name="Cui Y."/>
            <person name="Zhang H."/>
            <person name="O'Toole P.W."/>
        </authorList>
    </citation>
    <scope>NUCLEOTIDE SEQUENCE [LARGE SCALE GENOMIC DNA]</scope>
    <source>
        <strain evidence="10 11">DSM 18630</strain>
    </source>
</reference>
<dbReference type="PATRIC" id="fig|1423750.3.peg.1146"/>
<evidence type="ECO:0000256" key="6">
    <source>
        <dbReference type="ARBA" id="ARBA00022840"/>
    </source>
</evidence>
<dbReference type="GO" id="GO:0043190">
    <property type="term" value="C:ATP-binding cassette (ABC) transporter complex"/>
    <property type="evidence" value="ECO:0007669"/>
    <property type="project" value="TreeGrafter"/>
</dbReference>
<name>A0A0R1VKC3_9LACO</name>
<feature type="domain" description="ABC transporter" evidence="9">
    <location>
        <begin position="4"/>
        <end position="244"/>
    </location>
</feature>
<evidence type="ECO:0000313" key="11">
    <source>
        <dbReference type="Proteomes" id="UP000051451"/>
    </source>
</evidence>
<evidence type="ECO:0000313" key="10">
    <source>
        <dbReference type="EMBL" id="KRM06248.1"/>
    </source>
</evidence>
<gene>
    <name evidence="10" type="ORF">FC89_GL001120</name>
</gene>
<dbReference type="PANTHER" id="PTHR43553">
    <property type="entry name" value="HEAVY METAL TRANSPORTER"/>
    <property type="match status" value="1"/>
</dbReference>
<evidence type="ECO:0000256" key="5">
    <source>
        <dbReference type="ARBA" id="ARBA00022741"/>
    </source>
</evidence>
<sequence length="474" mass="52260">MTVLSADQLTFSYDDQKPAVFKKLDFKIENGTFGLLTGPSGCGKSTLFKLLAGLYPQYGGQLLTGKVTLDGQNIAEIVPFARAGKVAMLFQNPSRQFAMRTVQEQLQFALENLQLSPIEIRQRISAALTELKLEKFRSRQLTTLSGGEQQRIALATILAMDSEIILLDEPFANVDPHGRQQLLADLKKLQQTRHKTILIADHDPSGYAGIADRLYHLSVHAEQIERLPLKNLQLAATTNVAVNYQSLNKGSLAWQQLQLAIGPRKLLTGSNFTLPEGQLGLLSGANGTGKSTLFAAICQQHDYQGSITFQQKSAQKFKLKRWADLVGIVFQNSSDQFISLKAASEINLSAKASHHPEYWTQTRIDQAITSLNLKNVLDQVCYQLSGGQQKKLQLLSMLVMAPPVLLLDEPFAGLDAESLAAALALIKQATKALQLSILIISHQRLGVVETMDYELQLSQQQLTLLQKDGEQKDA</sequence>
<comment type="similarity">
    <text evidence="2">Belongs to the ABC transporter superfamily.</text>
</comment>
<evidence type="ECO:0000256" key="1">
    <source>
        <dbReference type="ARBA" id="ARBA00004202"/>
    </source>
</evidence>
<dbReference type="PROSITE" id="PS00211">
    <property type="entry name" value="ABC_TRANSPORTER_1"/>
    <property type="match status" value="2"/>
</dbReference>
<keyword evidence="4" id="KW-1003">Cell membrane</keyword>
<dbReference type="RefSeq" id="WP_057871858.1">
    <property type="nucleotide sequence ID" value="NZ_AZGB01000016.1"/>
</dbReference>
<dbReference type="AlphaFoldDB" id="A0A0R1VKC3"/>
<dbReference type="EMBL" id="AZGB01000016">
    <property type="protein sequence ID" value="KRM06248.1"/>
    <property type="molecule type" value="Genomic_DNA"/>
</dbReference>
<evidence type="ECO:0000256" key="4">
    <source>
        <dbReference type="ARBA" id="ARBA00022475"/>
    </source>
</evidence>
<dbReference type="GeneID" id="98319138"/>
<evidence type="ECO:0000256" key="8">
    <source>
        <dbReference type="ARBA" id="ARBA00023136"/>
    </source>
</evidence>
<dbReference type="GO" id="GO:0005524">
    <property type="term" value="F:ATP binding"/>
    <property type="evidence" value="ECO:0007669"/>
    <property type="project" value="UniProtKB-KW"/>
</dbReference>
<dbReference type="InterPro" id="IPR003593">
    <property type="entry name" value="AAA+_ATPase"/>
</dbReference>
<accession>A0A0R1VKC3</accession>
<keyword evidence="7" id="KW-1278">Translocase</keyword>
<evidence type="ECO:0000256" key="7">
    <source>
        <dbReference type="ARBA" id="ARBA00022967"/>
    </source>
</evidence>
<dbReference type="GO" id="GO:0016887">
    <property type="term" value="F:ATP hydrolysis activity"/>
    <property type="evidence" value="ECO:0007669"/>
    <property type="project" value="InterPro"/>
</dbReference>
<dbReference type="SMART" id="SM00382">
    <property type="entry name" value="AAA"/>
    <property type="match status" value="2"/>
</dbReference>
<keyword evidence="5" id="KW-0547">Nucleotide-binding</keyword>
<dbReference type="InterPro" id="IPR017871">
    <property type="entry name" value="ABC_transporter-like_CS"/>
</dbReference>
<proteinExistence type="inferred from homology"/>
<evidence type="ECO:0000256" key="3">
    <source>
        <dbReference type="ARBA" id="ARBA00022448"/>
    </source>
</evidence>
<dbReference type="Pfam" id="PF00005">
    <property type="entry name" value="ABC_tran"/>
    <property type="match status" value="2"/>
</dbReference>
<protein>
    <submittedName>
        <fullName evidence="10">ABC superfamily ATP binding cassette transporter, ABC protein</fullName>
    </submittedName>
</protein>
<keyword evidence="6" id="KW-0067">ATP-binding</keyword>
<organism evidence="10 11">
    <name type="scientific">Liquorilactobacillus ghanensis DSM 18630</name>
    <dbReference type="NCBI Taxonomy" id="1423750"/>
    <lineage>
        <taxon>Bacteria</taxon>
        <taxon>Bacillati</taxon>
        <taxon>Bacillota</taxon>
        <taxon>Bacilli</taxon>
        <taxon>Lactobacillales</taxon>
        <taxon>Lactobacillaceae</taxon>
        <taxon>Liquorilactobacillus</taxon>
    </lineage>
</organism>
<comment type="caution">
    <text evidence="10">The sequence shown here is derived from an EMBL/GenBank/DDBJ whole genome shotgun (WGS) entry which is preliminary data.</text>
</comment>
<dbReference type="InterPro" id="IPR015856">
    <property type="entry name" value="ABC_transpr_CbiO/EcfA_su"/>
</dbReference>
<dbReference type="OrthoDB" id="501320at2"/>
<dbReference type="InterPro" id="IPR050095">
    <property type="entry name" value="ECF_ABC_transporter_ATP-bd"/>
</dbReference>
<dbReference type="PROSITE" id="PS50893">
    <property type="entry name" value="ABC_TRANSPORTER_2"/>
    <property type="match status" value="2"/>
</dbReference>
<keyword evidence="11" id="KW-1185">Reference proteome</keyword>
<feature type="domain" description="ABC transporter" evidence="9">
    <location>
        <begin position="242"/>
        <end position="474"/>
    </location>
</feature>